<comment type="catalytic activity">
    <reaction evidence="5 6">
        <text>a quinone + NADH + 5 H(+)(in) = a quinol + NAD(+) + 4 H(+)(out)</text>
        <dbReference type="Rhea" id="RHEA:57888"/>
        <dbReference type="ChEBI" id="CHEBI:15378"/>
        <dbReference type="ChEBI" id="CHEBI:24646"/>
        <dbReference type="ChEBI" id="CHEBI:57540"/>
        <dbReference type="ChEBI" id="CHEBI:57945"/>
        <dbReference type="ChEBI" id="CHEBI:132124"/>
    </reaction>
</comment>
<dbReference type="NCBIfam" id="NF004447">
    <property type="entry name" value="PRK05777.2-5"/>
    <property type="match status" value="1"/>
</dbReference>
<dbReference type="GO" id="GO:0048038">
    <property type="term" value="F:quinone binding"/>
    <property type="evidence" value="ECO:0007669"/>
    <property type="project" value="UniProtKB-KW"/>
</dbReference>
<dbReference type="AlphaFoldDB" id="A0AAT9G7S3"/>
<sequence length="482" mass="53232">MTDPIFKQFVIILPEIMLTLLALFTQTYAVLFSTKTKTISDIQILISAILLIVAFQQLQYVALQGVDQDVIAFHNSFVVNHFTVGFKCCFLLFSIMTMMIYQAYCKIIKEEFKTEFITLVLLSTVAICITISARDFLLLFVAMELQALVAYVLAGFNLNNIKASEGALKYFILGSLISCLTLFGISFIYGFGGSLDYSNIFQKLNHSPQPNIGLIVGLVLFLSGILFKLSAAPLHSWTLDVYEGSPIPSITYFSAATKIGNVVVLLNIMTMVIGDYKQISVDLIKITAILSMLIGAAGAIRQTSLKRLMGYSTILNIGYVLMAISFHTPYGDRVALLYMVIYAASVTGFFACLITLLGKKSDSATFDDIKGLASTRKALAAGIAIIMFSMIGIPPLAGFLAKYSVFYQAIIEKQFTLAFIAIGTSVVAAYYYLKIVKFMYFFEADKSLKRESLKLVLVPTPKSLKFICYLIIGVLLLLCVFI</sequence>
<organism evidence="9">
    <name type="scientific">Candidatus Tisiphia endosymbiont of Sergentomyia squamirostris</name>
    <dbReference type="NCBI Taxonomy" id="3113639"/>
    <lineage>
        <taxon>Bacteria</taxon>
        <taxon>Pseudomonadati</taxon>
        <taxon>Pseudomonadota</taxon>
        <taxon>Alphaproteobacteria</taxon>
        <taxon>Rickettsiales</taxon>
        <taxon>Rickettsiaceae</taxon>
        <taxon>Rickettsieae</taxon>
        <taxon>Candidatus Tisiphia</taxon>
    </lineage>
</organism>
<proteinExistence type="inferred from homology"/>
<keyword evidence="3 6" id="KW-1133">Transmembrane helix</keyword>
<keyword evidence="6" id="KW-0813">Transport</keyword>
<evidence type="ECO:0000256" key="4">
    <source>
        <dbReference type="ARBA" id="ARBA00023136"/>
    </source>
</evidence>
<comment type="subunit">
    <text evidence="6">NDH-1 is composed of 14 different subunits. Subunits NuoA, H, J, K, L, M, N constitute the membrane sector of the complex.</text>
</comment>
<feature type="transmembrane region" description="Helical" evidence="6">
    <location>
        <begin position="139"/>
        <end position="158"/>
    </location>
</feature>
<evidence type="ECO:0000256" key="5">
    <source>
        <dbReference type="ARBA" id="ARBA00047712"/>
    </source>
</evidence>
<feature type="transmembrane region" description="Helical" evidence="6">
    <location>
        <begin position="336"/>
        <end position="357"/>
    </location>
</feature>
<feature type="domain" description="NADH:quinone oxidoreductase/Mrp antiporter transmembrane" evidence="8">
    <location>
        <begin position="133"/>
        <end position="426"/>
    </location>
</feature>
<keyword evidence="6" id="KW-0830">Ubiquinone</keyword>
<dbReference type="EC" id="7.1.1.-" evidence="6"/>
<protein>
    <recommendedName>
        <fullName evidence="6">NADH-quinone oxidoreductase subunit N</fullName>
        <ecNumber evidence="6">7.1.1.-</ecNumber>
    </recommendedName>
    <alternativeName>
        <fullName evidence="6">NADH dehydrogenase I subunit N</fullName>
    </alternativeName>
    <alternativeName>
        <fullName evidence="6">NDH-1 subunit N</fullName>
    </alternativeName>
</protein>
<reference evidence="9" key="1">
    <citation type="submission" date="2024-01" db="EMBL/GenBank/DDBJ databases">
        <title>Sequencing the genomes of a sandfly, Sergentomyia squamirostris, and its two endosymbionts.</title>
        <authorList>
            <person name="Itokawa K."/>
            <person name="Sanjoba C."/>
        </authorList>
    </citation>
    <scope>NUCLEOTIDE SEQUENCE</scope>
    <source>
        <strain evidence="9">RiSSQ</strain>
    </source>
</reference>
<feature type="transmembrane region" description="Helical" evidence="6">
    <location>
        <begin position="378"/>
        <end position="397"/>
    </location>
</feature>
<dbReference type="GO" id="GO:0005886">
    <property type="term" value="C:plasma membrane"/>
    <property type="evidence" value="ECO:0007669"/>
    <property type="project" value="UniProtKB-SubCell"/>
</dbReference>
<keyword evidence="6" id="KW-0874">Quinone</keyword>
<feature type="transmembrane region" description="Helical" evidence="6">
    <location>
        <begin position="212"/>
        <end position="229"/>
    </location>
</feature>
<feature type="transmembrane region" description="Helical" evidence="6">
    <location>
        <begin position="279"/>
        <end position="299"/>
    </location>
</feature>
<dbReference type="EMBL" id="AP029170">
    <property type="protein sequence ID" value="BFD45871.1"/>
    <property type="molecule type" value="Genomic_DNA"/>
</dbReference>
<comment type="similarity">
    <text evidence="6">Belongs to the complex I subunit 2 family.</text>
</comment>
<dbReference type="Pfam" id="PF00361">
    <property type="entry name" value="Proton_antipo_M"/>
    <property type="match status" value="1"/>
</dbReference>
<dbReference type="NCBIfam" id="TIGR01770">
    <property type="entry name" value="NDH_I_N"/>
    <property type="match status" value="1"/>
</dbReference>
<feature type="transmembrane region" description="Helical" evidence="6">
    <location>
        <begin position="12"/>
        <end position="32"/>
    </location>
</feature>
<dbReference type="GO" id="GO:0042773">
    <property type="term" value="P:ATP synthesis coupled electron transport"/>
    <property type="evidence" value="ECO:0007669"/>
    <property type="project" value="InterPro"/>
</dbReference>
<keyword evidence="6" id="KW-1003">Cell membrane</keyword>
<comment type="function">
    <text evidence="6">NDH-1 shuttles electrons from NADH, via FMN and iron-sulfur (Fe-S) centers, to quinones in the respiratory chain. The immediate electron acceptor for the enzyme in this species is believed to be ubiquinone. Couples the redox reaction to proton translocation (for every two electrons transferred, four hydrogen ions are translocated across the cytoplasmic membrane), and thus conserves the redox energy in a proton gradient.</text>
</comment>
<feature type="transmembrane region" description="Helical" evidence="6">
    <location>
        <begin position="463"/>
        <end position="481"/>
    </location>
</feature>
<evidence type="ECO:0000256" key="7">
    <source>
        <dbReference type="RuleBase" id="RU000320"/>
    </source>
</evidence>
<keyword evidence="4 6" id="KW-0472">Membrane</keyword>
<evidence type="ECO:0000256" key="3">
    <source>
        <dbReference type="ARBA" id="ARBA00022989"/>
    </source>
</evidence>
<evidence type="ECO:0000256" key="1">
    <source>
        <dbReference type="ARBA" id="ARBA00004127"/>
    </source>
</evidence>
<feature type="transmembrane region" description="Helical" evidence="6">
    <location>
        <begin position="417"/>
        <end position="442"/>
    </location>
</feature>
<dbReference type="GO" id="GO:0050136">
    <property type="term" value="F:NADH dehydrogenase (quinone) (non-electrogenic) activity"/>
    <property type="evidence" value="ECO:0007669"/>
    <property type="project" value="UniProtKB-UniRule"/>
</dbReference>
<name>A0AAT9G7S3_9RICK</name>
<gene>
    <name evidence="6 9" type="primary">nuoN</name>
    <name evidence="9" type="ORF">DMENIID0002_05170</name>
</gene>
<evidence type="ECO:0000256" key="2">
    <source>
        <dbReference type="ARBA" id="ARBA00022692"/>
    </source>
</evidence>
<feature type="transmembrane region" description="Helical" evidence="6">
    <location>
        <begin position="44"/>
        <end position="62"/>
    </location>
</feature>
<accession>A0AAT9G7S3</accession>
<dbReference type="HAMAP" id="MF_00445">
    <property type="entry name" value="NDH1_NuoN_1"/>
    <property type="match status" value="1"/>
</dbReference>
<evidence type="ECO:0000259" key="8">
    <source>
        <dbReference type="Pfam" id="PF00361"/>
    </source>
</evidence>
<keyword evidence="6" id="KW-1278">Translocase</keyword>
<evidence type="ECO:0000313" key="9">
    <source>
        <dbReference type="EMBL" id="BFD45871.1"/>
    </source>
</evidence>
<feature type="transmembrane region" description="Helical" evidence="6">
    <location>
        <begin position="82"/>
        <end position="104"/>
    </location>
</feature>
<comment type="subcellular location">
    <subcellularLocation>
        <location evidence="6">Cell membrane</location>
        <topology evidence="6">Multi-pass membrane protein</topology>
    </subcellularLocation>
    <subcellularLocation>
        <location evidence="1">Endomembrane system</location>
        <topology evidence="1">Multi-pass membrane protein</topology>
    </subcellularLocation>
    <subcellularLocation>
        <location evidence="7">Membrane</location>
        <topology evidence="7">Multi-pass membrane protein</topology>
    </subcellularLocation>
</comment>
<feature type="transmembrane region" description="Helical" evidence="6">
    <location>
        <begin position="250"/>
        <end position="273"/>
    </location>
</feature>
<feature type="transmembrane region" description="Helical" evidence="6">
    <location>
        <begin position="311"/>
        <end position="330"/>
    </location>
</feature>
<keyword evidence="6" id="KW-0520">NAD</keyword>
<evidence type="ECO:0000256" key="6">
    <source>
        <dbReference type="HAMAP-Rule" id="MF_00445"/>
    </source>
</evidence>
<feature type="transmembrane region" description="Helical" evidence="6">
    <location>
        <begin position="116"/>
        <end position="133"/>
    </location>
</feature>
<feature type="transmembrane region" description="Helical" evidence="6">
    <location>
        <begin position="170"/>
        <end position="192"/>
    </location>
</feature>
<dbReference type="GO" id="GO:0008137">
    <property type="term" value="F:NADH dehydrogenase (ubiquinone) activity"/>
    <property type="evidence" value="ECO:0007669"/>
    <property type="project" value="InterPro"/>
</dbReference>
<keyword evidence="2 6" id="KW-0812">Transmembrane</keyword>
<dbReference type="InterPro" id="IPR010096">
    <property type="entry name" value="NADH-Q_OxRdtase_suN/2"/>
</dbReference>
<dbReference type="GO" id="GO:0012505">
    <property type="term" value="C:endomembrane system"/>
    <property type="evidence" value="ECO:0007669"/>
    <property type="project" value="UniProtKB-SubCell"/>
</dbReference>
<dbReference type="PANTHER" id="PTHR22773">
    <property type="entry name" value="NADH DEHYDROGENASE"/>
    <property type="match status" value="1"/>
</dbReference>
<dbReference type="InterPro" id="IPR001750">
    <property type="entry name" value="ND/Mrp_TM"/>
</dbReference>